<gene>
    <name evidence="1" type="ORF">BV25DRAFT_1805695</name>
</gene>
<name>A0ACB8SY12_9AGAM</name>
<organism evidence="1 2">
    <name type="scientific">Artomyces pyxidatus</name>
    <dbReference type="NCBI Taxonomy" id="48021"/>
    <lineage>
        <taxon>Eukaryota</taxon>
        <taxon>Fungi</taxon>
        <taxon>Dikarya</taxon>
        <taxon>Basidiomycota</taxon>
        <taxon>Agaricomycotina</taxon>
        <taxon>Agaricomycetes</taxon>
        <taxon>Russulales</taxon>
        <taxon>Auriscalpiaceae</taxon>
        <taxon>Artomyces</taxon>
    </lineage>
</organism>
<dbReference type="EMBL" id="MU277213">
    <property type="protein sequence ID" value="KAI0061354.1"/>
    <property type="molecule type" value="Genomic_DNA"/>
</dbReference>
<dbReference type="Proteomes" id="UP000814140">
    <property type="component" value="Unassembled WGS sequence"/>
</dbReference>
<accession>A0ACB8SY12</accession>
<evidence type="ECO:0000313" key="2">
    <source>
        <dbReference type="Proteomes" id="UP000814140"/>
    </source>
</evidence>
<protein>
    <submittedName>
        <fullName evidence="1">CTR copper uptake transporter</fullName>
    </submittedName>
</protein>
<reference evidence="1" key="2">
    <citation type="journal article" date="2022" name="New Phytol.">
        <title>Evolutionary transition to the ectomycorrhizal habit in the genomes of a hyperdiverse lineage of mushroom-forming fungi.</title>
        <authorList>
            <person name="Looney B."/>
            <person name="Miyauchi S."/>
            <person name="Morin E."/>
            <person name="Drula E."/>
            <person name="Courty P.E."/>
            <person name="Kohler A."/>
            <person name="Kuo A."/>
            <person name="LaButti K."/>
            <person name="Pangilinan J."/>
            <person name="Lipzen A."/>
            <person name="Riley R."/>
            <person name="Andreopoulos W."/>
            <person name="He G."/>
            <person name="Johnson J."/>
            <person name="Nolan M."/>
            <person name="Tritt A."/>
            <person name="Barry K.W."/>
            <person name="Grigoriev I.V."/>
            <person name="Nagy L.G."/>
            <person name="Hibbett D."/>
            <person name="Henrissat B."/>
            <person name="Matheny P.B."/>
            <person name="Labbe J."/>
            <person name="Martin F.M."/>
        </authorList>
    </citation>
    <scope>NUCLEOTIDE SEQUENCE</scope>
    <source>
        <strain evidence="1">HHB10654</strain>
    </source>
</reference>
<keyword evidence="2" id="KW-1185">Reference proteome</keyword>
<sequence>MAALNRLIILFALFSPSILAHDNGMNMDMDQGMDLTMGNMIQYLHFTSGDNLWFLGWVPKSAGAMVGTCIGLFMLALVERWLSAMRAVMEVHWNIRAQIVLSNKLNLPECHTPDTKTSNRALTRTKVPPFIATHDIPRGIIQAVISAIGFLFMLAVMTFQVGFILSIVVGLGVGETLFGRYTFHAAHLH</sequence>
<reference evidence="1" key="1">
    <citation type="submission" date="2021-03" db="EMBL/GenBank/DDBJ databases">
        <authorList>
            <consortium name="DOE Joint Genome Institute"/>
            <person name="Ahrendt S."/>
            <person name="Looney B.P."/>
            <person name="Miyauchi S."/>
            <person name="Morin E."/>
            <person name="Drula E."/>
            <person name="Courty P.E."/>
            <person name="Chicoki N."/>
            <person name="Fauchery L."/>
            <person name="Kohler A."/>
            <person name="Kuo A."/>
            <person name="Labutti K."/>
            <person name="Pangilinan J."/>
            <person name="Lipzen A."/>
            <person name="Riley R."/>
            <person name="Andreopoulos W."/>
            <person name="He G."/>
            <person name="Johnson J."/>
            <person name="Barry K.W."/>
            <person name="Grigoriev I.V."/>
            <person name="Nagy L."/>
            <person name="Hibbett D."/>
            <person name="Henrissat B."/>
            <person name="Matheny P.B."/>
            <person name="Labbe J."/>
            <person name="Martin F."/>
        </authorList>
    </citation>
    <scope>NUCLEOTIDE SEQUENCE</scope>
    <source>
        <strain evidence="1">HHB10654</strain>
    </source>
</reference>
<proteinExistence type="predicted"/>
<evidence type="ECO:0000313" key="1">
    <source>
        <dbReference type="EMBL" id="KAI0061354.1"/>
    </source>
</evidence>
<comment type="caution">
    <text evidence="1">The sequence shown here is derived from an EMBL/GenBank/DDBJ whole genome shotgun (WGS) entry which is preliminary data.</text>
</comment>